<dbReference type="RefSeq" id="WP_150012947.1">
    <property type="nucleotide sequence ID" value="NZ_VWSG01000007.1"/>
</dbReference>
<dbReference type="Proteomes" id="UP000325141">
    <property type="component" value="Unassembled WGS sequence"/>
</dbReference>
<sequence>MKVYNRLNDWDKIVATATILCFIFWVLAKIPILWDFVLFGVIYELGVLISVVVTVLCTVYFFIKWVNVLTLKKIYLYGFLLGVITLLIMRLVYSITLDGITWMPNYKN</sequence>
<dbReference type="AlphaFoldDB" id="A0A5M6CG09"/>
<evidence type="ECO:0000256" key="1">
    <source>
        <dbReference type="SAM" id="Phobius"/>
    </source>
</evidence>
<keyword evidence="1" id="KW-0472">Membrane</keyword>
<evidence type="ECO:0000313" key="2">
    <source>
        <dbReference type="EMBL" id="KAA5534081.1"/>
    </source>
</evidence>
<protein>
    <submittedName>
        <fullName evidence="2">Uncharacterized protein</fullName>
    </submittedName>
</protein>
<dbReference type="EMBL" id="VWSG01000007">
    <property type="protein sequence ID" value="KAA5534081.1"/>
    <property type="molecule type" value="Genomic_DNA"/>
</dbReference>
<feature type="transmembrane region" description="Helical" evidence="1">
    <location>
        <begin position="12"/>
        <end position="34"/>
    </location>
</feature>
<feature type="transmembrane region" description="Helical" evidence="1">
    <location>
        <begin position="74"/>
        <end position="93"/>
    </location>
</feature>
<comment type="caution">
    <text evidence="2">The sequence shown here is derived from an EMBL/GenBank/DDBJ whole genome shotgun (WGS) entry which is preliminary data.</text>
</comment>
<organism evidence="2 3">
    <name type="scientific">Paenimyroides baculatum</name>
    <dbReference type="NCBI Taxonomy" id="2608000"/>
    <lineage>
        <taxon>Bacteria</taxon>
        <taxon>Pseudomonadati</taxon>
        <taxon>Bacteroidota</taxon>
        <taxon>Flavobacteriia</taxon>
        <taxon>Flavobacteriales</taxon>
        <taxon>Flavobacteriaceae</taxon>
        <taxon>Paenimyroides</taxon>
    </lineage>
</organism>
<accession>A0A5M6CG09</accession>
<evidence type="ECO:0000313" key="3">
    <source>
        <dbReference type="Proteomes" id="UP000325141"/>
    </source>
</evidence>
<proteinExistence type="predicted"/>
<keyword evidence="1" id="KW-0812">Transmembrane</keyword>
<name>A0A5M6CG09_9FLAO</name>
<keyword evidence="1" id="KW-1133">Transmembrane helix</keyword>
<gene>
    <name evidence="2" type="ORF">F0460_10410</name>
</gene>
<reference evidence="2 3" key="1">
    <citation type="submission" date="2019-09" db="EMBL/GenBank/DDBJ databases">
        <title>Genome sequence and assembly of Flavobacterium sp.</title>
        <authorList>
            <person name="Chhetri G."/>
        </authorList>
    </citation>
    <scope>NUCLEOTIDE SEQUENCE [LARGE SCALE GENOMIC DNA]</scope>
    <source>
        <strain evidence="2 3">SNL9</strain>
    </source>
</reference>
<keyword evidence="3" id="KW-1185">Reference proteome</keyword>
<feature type="transmembrane region" description="Helical" evidence="1">
    <location>
        <begin position="40"/>
        <end position="62"/>
    </location>
</feature>